<evidence type="ECO:0000259" key="5">
    <source>
        <dbReference type="PROSITE" id="PS01124"/>
    </source>
</evidence>
<keyword evidence="2" id="KW-0238">DNA-binding</keyword>
<dbReference type="PANTHER" id="PTHR43436">
    <property type="entry name" value="ARAC-FAMILY TRANSCRIPTIONAL REGULATOR"/>
    <property type="match status" value="1"/>
</dbReference>
<evidence type="ECO:0000313" key="6">
    <source>
        <dbReference type="EMBL" id="GGP85942.1"/>
    </source>
</evidence>
<feature type="compositionally biased region" description="Low complexity" evidence="4">
    <location>
        <begin position="298"/>
        <end position="307"/>
    </location>
</feature>
<evidence type="ECO:0000256" key="2">
    <source>
        <dbReference type="ARBA" id="ARBA00023125"/>
    </source>
</evidence>
<accession>A0A918ATJ7</accession>
<comment type="caution">
    <text evidence="6">The sequence shown here is derived from an EMBL/GenBank/DDBJ whole genome shotgun (WGS) entry which is preliminary data.</text>
</comment>
<dbReference type="InterPro" id="IPR009057">
    <property type="entry name" value="Homeodomain-like_sf"/>
</dbReference>
<dbReference type="AlphaFoldDB" id="A0A918ATJ7"/>
<dbReference type="PROSITE" id="PS01124">
    <property type="entry name" value="HTH_ARAC_FAMILY_2"/>
    <property type="match status" value="1"/>
</dbReference>
<dbReference type="Gene3D" id="1.10.10.60">
    <property type="entry name" value="Homeodomain-like"/>
    <property type="match status" value="1"/>
</dbReference>
<dbReference type="SUPFAM" id="SSF46689">
    <property type="entry name" value="Homeodomain-like"/>
    <property type="match status" value="2"/>
</dbReference>
<dbReference type="PROSITE" id="PS00041">
    <property type="entry name" value="HTH_ARAC_FAMILY_1"/>
    <property type="match status" value="1"/>
</dbReference>
<feature type="region of interest" description="Disordered" evidence="4">
    <location>
        <begin position="284"/>
        <end position="307"/>
    </location>
</feature>
<gene>
    <name evidence="6" type="ORF">GCM10010185_69600</name>
</gene>
<dbReference type="Proteomes" id="UP000639606">
    <property type="component" value="Unassembled WGS sequence"/>
</dbReference>
<keyword evidence="1" id="KW-0805">Transcription regulation</keyword>
<dbReference type="EMBL" id="BMRG01000029">
    <property type="protein sequence ID" value="GGP85942.1"/>
    <property type="molecule type" value="Genomic_DNA"/>
</dbReference>
<dbReference type="RefSeq" id="WP_229796387.1">
    <property type="nucleotide sequence ID" value="NZ_BMRG01000029.1"/>
</dbReference>
<reference evidence="6" key="1">
    <citation type="journal article" date="2014" name="Int. J. Syst. Evol. Microbiol.">
        <title>Complete genome sequence of Corynebacterium casei LMG S-19264T (=DSM 44701T), isolated from a smear-ripened cheese.</title>
        <authorList>
            <consortium name="US DOE Joint Genome Institute (JGI-PGF)"/>
            <person name="Walter F."/>
            <person name="Albersmeier A."/>
            <person name="Kalinowski J."/>
            <person name="Ruckert C."/>
        </authorList>
    </citation>
    <scope>NUCLEOTIDE SEQUENCE</scope>
    <source>
        <strain evidence="6">JCM 3313</strain>
    </source>
</reference>
<proteinExistence type="predicted"/>
<dbReference type="InterPro" id="IPR009594">
    <property type="entry name" value="Tscrpt_reg_HTH_AraC_N"/>
</dbReference>
<evidence type="ECO:0000256" key="1">
    <source>
        <dbReference type="ARBA" id="ARBA00023015"/>
    </source>
</evidence>
<name>A0A918ATJ7_9PSEU</name>
<keyword evidence="7" id="KW-1185">Reference proteome</keyword>
<evidence type="ECO:0000313" key="7">
    <source>
        <dbReference type="Proteomes" id="UP000639606"/>
    </source>
</evidence>
<sequence length="307" mass="33350">MAAMPLDELRVLLARHARPDLSTDIDGLRVFRADRPTPPTPTTYGKVLALVAQGVKRFALGDRLYEYRAGEYLVASVDLPVTAYFARASPEEPALGFGLELRPAVVAEVLLQVDPAQLPEPGPGGAAGLVVSTASAELLDAVLRLLRLLDRPHDIPVLAPLVEREIIWRLLTGEQSGVLRQFGLPDSGLSHVARAVRWIRDNYALPFRVEEVARRAGMSASAFHRNFQAVTSMSPIQFQKQIRLQQARLLLAANPGDIAGVSRLVGYESPAQFSREYRRLFGGPPRQDAVRLGGGTRTGAPAAGRGD</sequence>
<evidence type="ECO:0000256" key="3">
    <source>
        <dbReference type="ARBA" id="ARBA00023163"/>
    </source>
</evidence>
<dbReference type="GO" id="GO:0043565">
    <property type="term" value="F:sequence-specific DNA binding"/>
    <property type="evidence" value="ECO:0007669"/>
    <property type="project" value="InterPro"/>
</dbReference>
<dbReference type="PANTHER" id="PTHR43436:SF1">
    <property type="entry name" value="TRANSCRIPTIONAL REGULATORY PROTEIN"/>
    <property type="match status" value="1"/>
</dbReference>
<dbReference type="SMART" id="SM00342">
    <property type="entry name" value="HTH_ARAC"/>
    <property type="match status" value="1"/>
</dbReference>
<dbReference type="GO" id="GO:0003700">
    <property type="term" value="F:DNA-binding transcription factor activity"/>
    <property type="evidence" value="ECO:0007669"/>
    <property type="project" value="InterPro"/>
</dbReference>
<feature type="domain" description="HTH araC/xylS-type" evidence="5">
    <location>
        <begin position="193"/>
        <end position="291"/>
    </location>
</feature>
<dbReference type="Pfam" id="PF12833">
    <property type="entry name" value="HTH_18"/>
    <property type="match status" value="1"/>
</dbReference>
<dbReference type="Pfam" id="PF06719">
    <property type="entry name" value="AraC_N"/>
    <property type="match status" value="1"/>
</dbReference>
<evidence type="ECO:0000256" key="4">
    <source>
        <dbReference type="SAM" id="MobiDB-lite"/>
    </source>
</evidence>
<keyword evidence="3" id="KW-0804">Transcription</keyword>
<protein>
    <submittedName>
        <fullName evidence="6">AraC family transcriptional regulator</fullName>
    </submittedName>
</protein>
<dbReference type="InterPro" id="IPR018062">
    <property type="entry name" value="HTH_AraC-typ_CS"/>
</dbReference>
<organism evidence="6 7">
    <name type="scientific">Saccharothrix coeruleofusca</name>
    <dbReference type="NCBI Taxonomy" id="33919"/>
    <lineage>
        <taxon>Bacteria</taxon>
        <taxon>Bacillati</taxon>
        <taxon>Actinomycetota</taxon>
        <taxon>Actinomycetes</taxon>
        <taxon>Pseudonocardiales</taxon>
        <taxon>Pseudonocardiaceae</taxon>
        <taxon>Saccharothrix</taxon>
    </lineage>
</organism>
<reference evidence="6" key="2">
    <citation type="submission" date="2020-09" db="EMBL/GenBank/DDBJ databases">
        <authorList>
            <person name="Sun Q."/>
            <person name="Ohkuma M."/>
        </authorList>
    </citation>
    <scope>NUCLEOTIDE SEQUENCE</scope>
    <source>
        <strain evidence="6">JCM 3313</strain>
    </source>
</reference>
<dbReference type="InterPro" id="IPR018060">
    <property type="entry name" value="HTH_AraC"/>
</dbReference>